<sequence length="377" mass="41667">MKALIFLAVFAIVFQLGTSHMYGKPKGKVTCNNNHTVDIKITNVDDLNEWTVDEWQLKNKSECKPVFGNETVTYSALNLPDCAWSSEQPANSSIKYVLKINPTKKNSSTGQLRGYDHLYYVWCSYVNENVSTASFVPIKNREDNDSSTSFFSFNLEAFIYSNYTGGVPDKVPLKTVLYFQASVETSSSAPNLDLFPVHCYSSKNRDPASTEGQVTLIEGGCGNKATSKDLEDTLSYSCASDSTKEKFSIQAFRYYGAEAGDPVYFHCVLRVCLADKTPSACECPSSSQCPSSRKKRSTVDETKVYRVSTGPFIFGNEEEEKETGSGEENESQSLSNSTVITVAISGVLAVAIICLTVYLILRSRNKHRQHGDIHVAT</sequence>
<feature type="domain" description="ZP" evidence="5">
    <location>
        <begin position="30"/>
        <end position="288"/>
    </location>
</feature>
<keyword evidence="3" id="KW-0812">Transmembrane</keyword>
<evidence type="ECO:0000256" key="4">
    <source>
        <dbReference type="SAM" id="SignalP"/>
    </source>
</evidence>
<dbReference type="SMART" id="SM00241">
    <property type="entry name" value="ZP"/>
    <property type="match status" value="1"/>
</dbReference>
<reference evidence="6 7" key="1">
    <citation type="submission" date="2022-05" db="EMBL/GenBank/DDBJ databases">
        <authorList>
            <consortium name="Genoscope - CEA"/>
            <person name="William W."/>
        </authorList>
    </citation>
    <scope>NUCLEOTIDE SEQUENCE [LARGE SCALE GENOMIC DNA]</scope>
</reference>
<dbReference type="EMBL" id="CALNXJ010000007">
    <property type="protein sequence ID" value="CAH3043438.1"/>
    <property type="molecule type" value="Genomic_DNA"/>
</dbReference>
<keyword evidence="1 4" id="KW-0732">Signal</keyword>
<organism evidence="6 7">
    <name type="scientific">Pocillopora meandrina</name>
    <dbReference type="NCBI Taxonomy" id="46732"/>
    <lineage>
        <taxon>Eukaryota</taxon>
        <taxon>Metazoa</taxon>
        <taxon>Cnidaria</taxon>
        <taxon>Anthozoa</taxon>
        <taxon>Hexacorallia</taxon>
        <taxon>Scleractinia</taxon>
        <taxon>Astrocoeniina</taxon>
        <taxon>Pocilloporidae</taxon>
        <taxon>Pocillopora</taxon>
    </lineage>
</organism>
<feature type="transmembrane region" description="Helical" evidence="3">
    <location>
        <begin position="339"/>
        <end position="361"/>
    </location>
</feature>
<dbReference type="CDD" id="cd12087">
    <property type="entry name" value="TM_EGFR-like"/>
    <property type="match status" value="1"/>
</dbReference>
<keyword evidence="3" id="KW-0472">Membrane</keyword>
<evidence type="ECO:0000256" key="3">
    <source>
        <dbReference type="SAM" id="Phobius"/>
    </source>
</evidence>
<comment type="caution">
    <text evidence="6">The sequence shown here is derived from an EMBL/GenBank/DDBJ whole genome shotgun (WGS) entry which is preliminary data.</text>
</comment>
<feature type="chain" id="PRO_5043482575" description="ZP domain-containing protein" evidence="4">
    <location>
        <begin position="20"/>
        <end position="377"/>
    </location>
</feature>
<feature type="signal peptide" evidence="4">
    <location>
        <begin position="1"/>
        <end position="19"/>
    </location>
</feature>
<proteinExistence type="predicted"/>
<accession>A0AAU9VZD2</accession>
<dbReference type="Pfam" id="PF00100">
    <property type="entry name" value="Zona_pellucida"/>
    <property type="match status" value="1"/>
</dbReference>
<keyword evidence="3" id="KW-1133">Transmembrane helix</keyword>
<evidence type="ECO:0000256" key="2">
    <source>
        <dbReference type="ARBA" id="ARBA00023157"/>
    </source>
</evidence>
<dbReference type="Proteomes" id="UP001159428">
    <property type="component" value="Unassembled WGS sequence"/>
</dbReference>
<protein>
    <recommendedName>
        <fullName evidence="5">ZP domain-containing protein</fullName>
    </recommendedName>
</protein>
<evidence type="ECO:0000256" key="1">
    <source>
        <dbReference type="ARBA" id="ARBA00022729"/>
    </source>
</evidence>
<dbReference type="InterPro" id="IPR001507">
    <property type="entry name" value="ZP_dom"/>
</dbReference>
<evidence type="ECO:0000313" key="7">
    <source>
        <dbReference type="Proteomes" id="UP001159428"/>
    </source>
</evidence>
<evidence type="ECO:0000313" key="6">
    <source>
        <dbReference type="EMBL" id="CAH3043438.1"/>
    </source>
</evidence>
<evidence type="ECO:0000259" key="5">
    <source>
        <dbReference type="PROSITE" id="PS51034"/>
    </source>
</evidence>
<dbReference type="Gene3D" id="2.60.40.4100">
    <property type="entry name" value="Zona pellucida, ZP-C domain"/>
    <property type="match status" value="1"/>
</dbReference>
<dbReference type="InterPro" id="IPR055355">
    <property type="entry name" value="ZP-C"/>
</dbReference>
<dbReference type="PANTHER" id="PTHR14002">
    <property type="entry name" value="ENDOGLIN/TGF-BETA RECEPTOR TYPE III"/>
    <property type="match status" value="1"/>
</dbReference>
<keyword evidence="2" id="KW-1015">Disulfide bond</keyword>
<dbReference type="PROSITE" id="PS51034">
    <property type="entry name" value="ZP_2"/>
    <property type="match status" value="1"/>
</dbReference>
<dbReference type="AlphaFoldDB" id="A0AAU9VZD2"/>
<gene>
    <name evidence="6" type="ORF">PMEA_00031551</name>
</gene>
<keyword evidence="7" id="KW-1185">Reference proteome</keyword>
<name>A0AAU9VZD2_9CNID</name>
<dbReference type="InterPro" id="IPR042235">
    <property type="entry name" value="ZP-C_dom"/>
</dbReference>
<dbReference type="PANTHER" id="PTHR14002:SF43">
    <property type="entry name" value="DELTA-LIKE PROTEIN"/>
    <property type="match status" value="1"/>
</dbReference>